<evidence type="ECO:0000313" key="2">
    <source>
        <dbReference type="Proteomes" id="UP000749559"/>
    </source>
</evidence>
<reference evidence="1" key="1">
    <citation type="submission" date="2022-03" db="EMBL/GenBank/DDBJ databases">
        <authorList>
            <person name="Martin C."/>
        </authorList>
    </citation>
    <scope>NUCLEOTIDE SEQUENCE</scope>
</reference>
<accession>A0A8J1Y320</accession>
<gene>
    <name evidence="1" type="ORF">OFUS_LOCUS14392</name>
</gene>
<name>A0A8J1Y320_OWEFU</name>
<sequence length="364" mass="40694">MLLKGFLILAISVFTTGGLQLNDDLWELDDDYRDVKYSMFTNGTTMLVANGGWSLDILDPMARKITWRNYDIRGADQMAISPFGVGPLIVSLSCPSYDAKKPSTLIVLNVEAQKNQSISIPGDNGRVIAMVVTPKMTCTFLAAQMYGNVTELICYSHVEAKPKKCQISFPVVSQFQGSVWYPGDSDGPWVYTVWVSGGQESQTQHIYKFIETDGCLKYQRMGPIMTNTSIYGPIYLFKHEDNTYNMFAGGGESLVISADSNQDMKIKACLNQTCGGRYQGITEKTDNGYDVYAIHEGTQQYDYTIDVYSGQDLKLTNVLPFPKGAEPDPNDIFYNKHYNMLYTAAHYWDYGINGSVYAIGYVHP</sequence>
<dbReference type="Proteomes" id="UP000749559">
    <property type="component" value="Unassembled WGS sequence"/>
</dbReference>
<dbReference type="EMBL" id="CAIIXF020000007">
    <property type="protein sequence ID" value="CAH1788948.1"/>
    <property type="molecule type" value="Genomic_DNA"/>
</dbReference>
<organism evidence="1 2">
    <name type="scientific">Owenia fusiformis</name>
    <name type="common">Polychaete worm</name>
    <dbReference type="NCBI Taxonomy" id="6347"/>
    <lineage>
        <taxon>Eukaryota</taxon>
        <taxon>Metazoa</taxon>
        <taxon>Spiralia</taxon>
        <taxon>Lophotrochozoa</taxon>
        <taxon>Annelida</taxon>
        <taxon>Polychaeta</taxon>
        <taxon>Sedentaria</taxon>
        <taxon>Canalipalpata</taxon>
        <taxon>Sabellida</taxon>
        <taxon>Oweniida</taxon>
        <taxon>Oweniidae</taxon>
        <taxon>Owenia</taxon>
    </lineage>
</organism>
<dbReference type="AlphaFoldDB" id="A0A8J1Y320"/>
<keyword evidence="2" id="KW-1185">Reference proteome</keyword>
<proteinExistence type="predicted"/>
<comment type="caution">
    <text evidence="1">The sequence shown here is derived from an EMBL/GenBank/DDBJ whole genome shotgun (WGS) entry which is preliminary data.</text>
</comment>
<protein>
    <submittedName>
        <fullName evidence="1">Uncharacterized protein</fullName>
    </submittedName>
</protein>
<evidence type="ECO:0000313" key="1">
    <source>
        <dbReference type="EMBL" id="CAH1788948.1"/>
    </source>
</evidence>